<feature type="active site" description="Charge relay system" evidence="6 7">
    <location>
        <position position="169"/>
    </location>
</feature>
<dbReference type="InterPro" id="IPR050131">
    <property type="entry name" value="Peptidase_S8_subtilisin-like"/>
</dbReference>
<dbReference type="Gene3D" id="2.60.40.1710">
    <property type="entry name" value="Subtilisin-like superfamily"/>
    <property type="match status" value="1"/>
</dbReference>
<dbReference type="GO" id="GO:0004553">
    <property type="term" value="F:hydrolase activity, hydrolyzing O-glycosyl compounds"/>
    <property type="evidence" value="ECO:0007669"/>
    <property type="project" value="InterPro"/>
</dbReference>
<dbReference type="eggNOG" id="COG1404">
    <property type="taxonomic scope" value="Bacteria"/>
</dbReference>
<dbReference type="SUPFAM" id="SSF52743">
    <property type="entry name" value="Subtilisin-like"/>
    <property type="match status" value="1"/>
</dbReference>
<proteinExistence type="inferred from homology"/>
<dbReference type="InterPro" id="IPR000209">
    <property type="entry name" value="Peptidase_S8/S53_dom"/>
</dbReference>
<dbReference type="GO" id="GO:0000272">
    <property type="term" value="P:polysaccharide catabolic process"/>
    <property type="evidence" value="ECO:0007669"/>
    <property type="project" value="InterPro"/>
</dbReference>
<evidence type="ECO:0000256" key="6">
    <source>
        <dbReference type="PIRSR" id="PIRSR615500-1"/>
    </source>
</evidence>
<dbReference type="InterPro" id="IPR046450">
    <property type="entry name" value="PA_dom_sf"/>
</dbReference>
<dbReference type="InterPro" id="IPR023828">
    <property type="entry name" value="Peptidase_S8_Ser-AS"/>
</dbReference>
<keyword evidence="3" id="KW-0732">Signal</keyword>
<comment type="similarity">
    <text evidence="1 7">Belongs to the peptidase S8 family.</text>
</comment>
<dbReference type="PROSITE" id="PS00018">
    <property type="entry name" value="EF_HAND_1"/>
    <property type="match status" value="1"/>
</dbReference>
<dbReference type="Pfam" id="PF06280">
    <property type="entry name" value="fn3_5"/>
    <property type="match status" value="1"/>
</dbReference>
<dbReference type="Gene3D" id="3.40.50.200">
    <property type="entry name" value="Peptidase S8/S53 domain"/>
    <property type="match status" value="1"/>
</dbReference>
<name>E6UDX9_RUMA7</name>
<keyword evidence="5 7" id="KW-0720">Serine protease</keyword>
<evidence type="ECO:0000313" key="9">
    <source>
        <dbReference type="EMBL" id="ADU21766.1"/>
    </source>
</evidence>
<dbReference type="PANTHER" id="PTHR43806:SF11">
    <property type="entry name" value="CEREVISIN-RELATED"/>
    <property type="match status" value="1"/>
</dbReference>
<evidence type="ECO:0000259" key="8">
    <source>
        <dbReference type="PROSITE" id="PS51766"/>
    </source>
</evidence>
<dbReference type="PROSITE" id="PS51892">
    <property type="entry name" value="SUBTILASE"/>
    <property type="match status" value="1"/>
</dbReference>
<dbReference type="InterPro" id="IPR018247">
    <property type="entry name" value="EF_Hand_1_Ca_BS"/>
</dbReference>
<dbReference type="Pfam" id="PF00082">
    <property type="entry name" value="Peptidase_S8"/>
    <property type="match status" value="1"/>
</dbReference>
<dbReference type="InterPro" id="IPR016134">
    <property type="entry name" value="Dockerin_dom"/>
</dbReference>
<dbReference type="SUPFAM" id="SSF52025">
    <property type="entry name" value="PA domain"/>
    <property type="match status" value="1"/>
</dbReference>
<dbReference type="InterPro" id="IPR022398">
    <property type="entry name" value="Peptidase_S8_His-AS"/>
</dbReference>
<dbReference type="PANTHER" id="PTHR43806">
    <property type="entry name" value="PEPTIDASE S8"/>
    <property type="match status" value="1"/>
</dbReference>
<dbReference type="EC" id="3.4.21.96" evidence="9"/>
<feature type="active site" description="Charge relay system" evidence="6 7">
    <location>
        <position position="243"/>
    </location>
</feature>
<dbReference type="CDD" id="cd14256">
    <property type="entry name" value="Dockerin_I"/>
    <property type="match status" value="1"/>
</dbReference>
<dbReference type="Proteomes" id="UP000006919">
    <property type="component" value="Chromosome"/>
</dbReference>
<evidence type="ECO:0000313" key="10">
    <source>
        <dbReference type="Proteomes" id="UP000006919"/>
    </source>
</evidence>
<evidence type="ECO:0000256" key="4">
    <source>
        <dbReference type="ARBA" id="ARBA00022801"/>
    </source>
</evidence>
<evidence type="ECO:0000256" key="7">
    <source>
        <dbReference type="PROSITE-ProRule" id="PRU01240"/>
    </source>
</evidence>
<dbReference type="EMBL" id="CP002403">
    <property type="protein sequence ID" value="ADU21766.1"/>
    <property type="molecule type" value="Genomic_DNA"/>
</dbReference>
<evidence type="ECO:0000256" key="3">
    <source>
        <dbReference type="ARBA" id="ARBA00022729"/>
    </source>
</evidence>
<dbReference type="GO" id="GO:0016020">
    <property type="term" value="C:membrane"/>
    <property type="evidence" value="ECO:0007669"/>
    <property type="project" value="InterPro"/>
</dbReference>
<protein>
    <submittedName>
        <fullName evidence="9">Lactocepin</fullName>
        <ecNumber evidence="9">3.4.21.96</ecNumber>
    </submittedName>
</protein>
<dbReference type="RefSeq" id="WP_013497938.1">
    <property type="nucleotide sequence ID" value="NC_014833.1"/>
</dbReference>
<dbReference type="InterPro" id="IPR010435">
    <property type="entry name" value="C5a/SBT2-like_Fn3"/>
</dbReference>
<gene>
    <name evidence="9" type="ordered locus">Rumal_1250</name>
</gene>
<dbReference type="Gene3D" id="3.50.30.30">
    <property type="match status" value="1"/>
</dbReference>
<keyword evidence="4 7" id="KW-0378">Hydrolase</keyword>
<dbReference type="PRINTS" id="PR00723">
    <property type="entry name" value="SUBTILISIN"/>
</dbReference>
<dbReference type="GO" id="GO:0006508">
    <property type="term" value="P:proteolysis"/>
    <property type="evidence" value="ECO:0007669"/>
    <property type="project" value="UniProtKB-KW"/>
</dbReference>
<organism evidence="9 10">
    <name type="scientific">Ruminococcus albus (strain ATCC 27210 / DSM 20455 / JCM 14654 / NCDO 2250 / 7)</name>
    <dbReference type="NCBI Taxonomy" id="697329"/>
    <lineage>
        <taxon>Bacteria</taxon>
        <taxon>Bacillati</taxon>
        <taxon>Bacillota</taxon>
        <taxon>Clostridia</taxon>
        <taxon>Eubacteriales</taxon>
        <taxon>Oscillospiraceae</taxon>
        <taxon>Ruminococcus</taxon>
    </lineage>
</organism>
<dbReference type="GO" id="GO:0004252">
    <property type="term" value="F:serine-type endopeptidase activity"/>
    <property type="evidence" value="ECO:0007669"/>
    <property type="project" value="UniProtKB-UniRule"/>
</dbReference>
<feature type="active site" description="Charge relay system" evidence="6 7">
    <location>
        <position position="558"/>
    </location>
</feature>
<dbReference type="PROSITE" id="PS51766">
    <property type="entry name" value="DOCKERIN"/>
    <property type="match status" value="1"/>
</dbReference>
<dbReference type="Pfam" id="PF00404">
    <property type="entry name" value="Dockerin_1"/>
    <property type="match status" value="1"/>
</dbReference>
<evidence type="ECO:0000256" key="5">
    <source>
        <dbReference type="ARBA" id="ARBA00022825"/>
    </source>
</evidence>
<reference evidence="9 10" key="1">
    <citation type="journal article" date="2011" name="J. Bacteriol.">
        <title>Complete genome of the cellulolytic ruminal bacterium Ruminococcus albus 7.</title>
        <authorList>
            <person name="Suen G."/>
            <person name="Stevenson D.M."/>
            <person name="Bruce D.C."/>
            <person name="Chertkov O."/>
            <person name="Copeland A."/>
            <person name="Cheng J.F."/>
            <person name="Detter C."/>
            <person name="Detter J.C."/>
            <person name="Goodwin L.A."/>
            <person name="Han C.S."/>
            <person name="Hauser L.J."/>
            <person name="Ivanova N.N."/>
            <person name="Kyrpides N.C."/>
            <person name="Land M.L."/>
            <person name="Lapidus A."/>
            <person name="Lucas S."/>
            <person name="Ovchinnikova G."/>
            <person name="Pitluck S."/>
            <person name="Tapia R."/>
            <person name="Woyke T."/>
            <person name="Boyum J."/>
            <person name="Mead D."/>
            <person name="Weimer P.J."/>
        </authorList>
    </citation>
    <scope>NUCLEOTIDE SEQUENCE [LARGE SCALE GENOMIC DNA]</scope>
    <source>
        <strain evidence="10">ATCC 27210 / DSM 20455 / JCM 14654 / NCDO 2250 / 7</strain>
    </source>
</reference>
<dbReference type="InterPro" id="IPR002105">
    <property type="entry name" value="Dockerin_1_rpt"/>
</dbReference>
<feature type="domain" description="Dockerin" evidence="8">
    <location>
        <begin position="1233"/>
        <end position="1299"/>
    </location>
</feature>
<keyword evidence="2 7" id="KW-0645">Protease</keyword>
<dbReference type="PROSITE" id="PS00138">
    <property type="entry name" value="SUBTILASE_SER"/>
    <property type="match status" value="1"/>
</dbReference>
<dbReference type="STRING" id="697329.Rumal_1250"/>
<dbReference type="InterPro" id="IPR015500">
    <property type="entry name" value="Peptidase_S8_subtilisin-rel"/>
</dbReference>
<dbReference type="OrthoDB" id="1813783at2"/>
<dbReference type="HOGENOM" id="CLU_261602_0_0_9"/>
<dbReference type="InterPro" id="IPR036852">
    <property type="entry name" value="Peptidase_S8/S53_dom_sf"/>
</dbReference>
<evidence type="ECO:0000256" key="2">
    <source>
        <dbReference type="ARBA" id="ARBA00022670"/>
    </source>
</evidence>
<dbReference type="PROSITE" id="PS00137">
    <property type="entry name" value="SUBTILASE_HIS"/>
    <property type="match status" value="1"/>
</dbReference>
<dbReference type="KEGG" id="ral:Rumal_1250"/>
<dbReference type="InterPro" id="IPR036439">
    <property type="entry name" value="Dockerin_dom_sf"/>
</dbReference>
<sequence length="1299" mass="142635">MNKKSLQKLTGIVSAVAVGTSYILPAAALGTEKKAVYDDIVQVIVELYGDPVLAADKGDMGADYLDTYAAKARVQQLENMRHNAFGEILSLYPDAELDFTYDAVFNGFACTLPRELIDEAGKLSGIKDIMISKTNQIPSMQTYRELTGINKFCADTDITGKGKVIAVIDTELNLDHEMFSAFEDDSFVKLTKDDIKNAVENRGLNFDIDPDSAYRSSKIPYAVSLINKDDRYAVGSDVEEMFHGTHVCGIAAGNRVDPYDDGDMMSGAAPDAQLIFMAGFDYSPYFGPSIDDSVAVAGIEDAVKLGADVVNLSFGQHCLSTDQEELYGTVLKNADNAGVVVCAAVGNSGTPESDPADVDRSIIDTPGFLDDVFTVAATGVSFDLYNRMELADDTKVYCLASTTEEKHGKVKYEFVNCGSGSKEEIEAHDVKGKLVLVENVSFRNDLYETELNAKKAGAAGVLLCSCDNDFHSENQLFDDPDFIAIGTDLSGSKRVLAQTDHHIIVDLDEYTEHEIKGIADFSSIGSVQTLELKPEIAAPGQGVLSASYDGYESMDGTSMATPFAAGCSALAAEYIENKGWKVSGSEKTALVKALLMNTAEKVMLDDIPYSPRRQGAGMVDMNALGNCCVTMTNNGDASVCLGSMLGDEFSFDVTLHNYGDKDVHFKSADLIMISESVEDDEFTYSPILTDKPAVLEHSAVFSTDDISVKAGSEMTFTVNVTLDPDNVNTLDGIFKNGWFAEGYLTLSGAEYCSDISVPITGFHGDWNAAPIIGDDFIEGNTEFMENVMKTPLLGNYLPASVSISEYLNAFMIEDFETASQKMDEATRHRYFISPNQDDIADIMCYNYFGKRTGILKKAYMTGQNGSIIPLLSYENPIYTQEASQIYLDPVYFAEDGDYTLDLEMEPMHSDRDITAQKKSLGITVDTVPPSVSDIKIAEKGGRKILTIKAQDKHPEGIYIIGSSSGDNKGIPFDTVQTAINNLDPNSSIIPAGTGVGSVPKNRISSTDLFSFFDDVLYIQPDKYDYDFFDALPAVPDENGCLTFSYDITDLSDYTITITDRGYNSVTYTENLPFVNSIPSSQRIDKGTLLKDIKVPDHIYNGKIVSKGWEIYNEKTYEWEALPYNTRFTEKYNNRQIRYAVRSEECENYSNPMLLLVNGVSLIKVTVYSDGQVIYCRDQFPSPMNMDLFYSWSPDPFSQITNNTEYRIEMEADGYVTRVMEFDGNNVPSDIDVYLNRLGDINGDGTLNVTDISKAAAHIKSKRSIGEYEQVVADVNCDGKFNITDISKLAARIKGKKLFA</sequence>
<dbReference type="Gene3D" id="1.10.1330.10">
    <property type="entry name" value="Dockerin domain"/>
    <property type="match status" value="1"/>
</dbReference>
<accession>E6UDX9</accession>
<dbReference type="SUPFAM" id="SSF63446">
    <property type="entry name" value="Type I dockerin domain"/>
    <property type="match status" value="1"/>
</dbReference>
<evidence type="ECO:0000256" key="1">
    <source>
        <dbReference type="ARBA" id="ARBA00011073"/>
    </source>
</evidence>